<dbReference type="RefSeq" id="WP_380760104.1">
    <property type="nucleotide sequence ID" value="NZ_JBHSRF010000067.1"/>
</dbReference>
<organism evidence="2 3">
    <name type="scientific">Sphaerisporangium aureirubrum</name>
    <dbReference type="NCBI Taxonomy" id="1544736"/>
    <lineage>
        <taxon>Bacteria</taxon>
        <taxon>Bacillati</taxon>
        <taxon>Actinomycetota</taxon>
        <taxon>Actinomycetes</taxon>
        <taxon>Streptosporangiales</taxon>
        <taxon>Streptosporangiaceae</taxon>
        <taxon>Sphaerisporangium</taxon>
    </lineage>
</organism>
<dbReference type="EMBL" id="JBHSRF010000067">
    <property type="protein sequence ID" value="MFC6085694.1"/>
    <property type="molecule type" value="Genomic_DNA"/>
</dbReference>
<dbReference type="Proteomes" id="UP001596137">
    <property type="component" value="Unassembled WGS sequence"/>
</dbReference>
<gene>
    <name evidence="2" type="ORF">ACFP1K_31325</name>
</gene>
<reference evidence="3" key="1">
    <citation type="journal article" date="2019" name="Int. J. Syst. Evol. Microbiol.">
        <title>The Global Catalogue of Microorganisms (GCM) 10K type strain sequencing project: providing services to taxonomists for standard genome sequencing and annotation.</title>
        <authorList>
            <consortium name="The Broad Institute Genomics Platform"/>
            <consortium name="The Broad Institute Genome Sequencing Center for Infectious Disease"/>
            <person name="Wu L."/>
            <person name="Ma J."/>
        </authorList>
    </citation>
    <scope>NUCLEOTIDE SEQUENCE [LARGE SCALE GENOMIC DNA]</scope>
    <source>
        <strain evidence="3">JCM 30346</strain>
    </source>
</reference>
<comment type="caution">
    <text evidence="2">The sequence shown here is derived from an EMBL/GenBank/DDBJ whole genome shotgun (WGS) entry which is preliminary data.</text>
</comment>
<sequence length="121" mass="13037">MISSRVRRAAFDCGACSGGDLGVTTDHQDGDRAVQPQPESRGVPGQRTPLGLPDLLLDLDDDAVHRLTPGTEHDHRVGVEVHGRPVVEVAPGQLHRSVAGKRYVELFPEELHGELGPVPEQ</sequence>
<accession>A0ABW1NSJ7</accession>
<name>A0ABW1NSJ7_9ACTN</name>
<proteinExistence type="predicted"/>
<evidence type="ECO:0000313" key="3">
    <source>
        <dbReference type="Proteomes" id="UP001596137"/>
    </source>
</evidence>
<keyword evidence="3" id="KW-1185">Reference proteome</keyword>
<evidence type="ECO:0000313" key="2">
    <source>
        <dbReference type="EMBL" id="MFC6085694.1"/>
    </source>
</evidence>
<evidence type="ECO:0000256" key="1">
    <source>
        <dbReference type="SAM" id="MobiDB-lite"/>
    </source>
</evidence>
<feature type="region of interest" description="Disordered" evidence="1">
    <location>
        <begin position="18"/>
        <end position="49"/>
    </location>
</feature>
<protein>
    <submittedName>
        <fullName evidence="2">Uncharacterized protein</fullName>
    </submittedName>
</protein>